<dbReference type="FunFam" id="3.40.30.10:FF:000029">
    <property type="entry name" value="protein disulfide-isomerase A5 isoform X2"/>
    <property type="match status" value="1"/>
</dbReference>
<dbReference type="PROSITE" id="PS00194">
    <property type="entry name" value="THIOREDOXIN_1"/>
    <property type="match status" value="1"/>
</dbReference>
<dbReference type="GO" id="GO:0005783">
    <property type="term" value="C:endoplasmic reticulum"/>
    <property type="evidence" value="ECO:0007669"/>
    <property type="project" value="TreeGrafter"/>
</dbReference>
<feature type="domain" description="Thioredoxin" evidence="3">
    <location>
        <begin position="139"/>
        <end position="260"/>
    </location>
</feature>
<name>S4RMK9_PETMA</name>
<dbReference type="GO" id="GO:0006457">
    <property type="term" value="P:protein folding"/>
    <property type="evidence" value="ECO:0007669"/>
    <property type="project" value="TreeGrafter"/>
</dbReference>
<evidence type="ECO:0000256" key="1">
    <source>
        <dbReference type="ARBA" id="ARBA00006347"/>
    </source>
</evidence>
<feature type="chain" id="PRO_5004532528" description="Thioredoxin domain-containing protein" evidence="2">
    <location>
        <begin position="29"/>
        <end position="516"/>
    </location>
</feature>
<dbReference type="InterPro" id="IPR017937">
    <property type="entry name" value="Thioredoxin_CS"/>
</dbReference>
<dbReference type="Gene3D" id="3.40.30.10">
    <property type="entry name" value="Glutaredoxin"/>
    <property type="match status" value="4"/>
</dbReference>
<dbReference type="PRINTS" id="PR00421">
    <property type="entry name" value="THIOREDOXIN"/>
</dbReference>
<dbReference type="HOGENOM" id="CLU_021181_1_0_1"/>
<protein>
    <recommendedName>
        <fullName evidence="3">Thioredoxin domain-containing protein</fullName>
    </recommendedName>
</protein>
<reference evidence="4" key="1">
    <citation type="submission" date="2025-08" db="UniProtKB">
        <authorList>
            <consortium name="Ensembl"/>
        </authorList>
    </citation>
    <scope>IDENTIFICATION</scope>
</reference>
<comment type="similarity">
    <text evidence="1">Belongs to the protein disulfide isomerase family.</text>
</comment>
<reference evidence="4" key="2">
    <citation type="submission" date="2025-09" db="UniProtKB">
        <authorList>
            <consortium name="Ensembl"/>
        </authorList>
    </citation>
    <scope>IDENTIFICATION</scope>
</reference>
<dbReference type="InterPro" id="IPR046374">
    <property type="entry name" value="PDI_a_PDIR"/>
</dbReference>
<dbReference type="InterPro" id="IPR013766">
    <property type="entry name" value="Thioredoxin_domain"/>
</dbReference>
<accession>S4RMK9</accession>
<evidence type="ECO:0000259" key="3">
    <source>
        <dbReference type="PROSITE" id="PS51352"/>
    </source>
</evidence>
<dbReference type="STRING" id="7757.ENSPMAP00000006445"/>
<dbReference type="PANTHER" id="PTHR45672:SF2">
    <property type="entry name" value="PROTEIN DISULFIDE-ISOMERASE A5"/>
    <property type="match status" value="1"/>
</dbReference>
<keyword evidence="2" id="KW-0732">Signal</keyword>
<feature type="domain" description="Thioredoxin" evidence="3">
    <location>
        <begin position="383"/>
        <end position="510"/>
    </location>
</feature>
<dbReference type="InterPro" id="IPR051063">
    <property type="entry name" value="PDI"/>
</dbReference>
<sequence length="516" mass="58806">QTNLMTFSGHTILYNLVCKALCVCAVLSAKSAPRVEKPDDHKELRKIIRTRNNVLVLYHQGESGLDKKLKLLSDVGQAVRGSGTVAWVDCGNSEGRKLCKKMKVEPGGTSKLMHYKDGEFHVEYDRAETFKSLVAFMYDPTGDPLWEEEPDAKDVVHVHSDKEFRLLLKKEERPILMMFYAPWCGVCKRMKPVFQEAATMAKKTYVLAGMNVHPAEFDGIKSDYNVTGYPTFCYFEKGKFRFNYQSYGAQAKDIVEWLKNPESPKPTVPEVAWSETDSAVFHLTDEDFQDFVDKHPNVLVMFYAPWCGHCKKLKPDYDEAAKILNNEEENSPGVLAAVDATIHRALAERFAIKGFPTMKFFQDGEEKYTVSDLRSKDKILSWIRDPQPPPPPEVPWDEQENDVAHLSVATFREFLKKKRHALLMFYAPWCFHCKQAKPHFTAAAAQLREDHKVALAAVDCTKQDNNELCSQEGVRGYPTMNHYTYGKFVGPYTGGRQEADFINFLLSLRGKSHSEL</sequence>
<dbReference type="OMA" id="FCKKMKP"/>
<evidence type="ECO:0000313" key="4">
    <source>
        <dbReference type="Ensembl" id="ENSPMAP00000006445.1"/>
    </source>
</evidence>
<organism evidence="4">
    <name type="scientific">Petromyzon marinus</name>
    <name type="common">Sea lamprey</name>
    <dbReference type="NCBI Taxonomy" id="7757"/>
    <lineage>
        <taxon>Eukaryota</taxon>
        <taxon>Metazoa</taxon>
        <taxon>Chordata</taxon>
        <taxon>Craniata</taxon>
        <taxon>Vertebrata</taxon>
        <taxon>Cyclostomata</taxon>
        <taxon>Hyperoartia</taxon>
        <taxon>Petromyzontiformes</taxon>
        <taxon>Petromyzontidae</taxon>
        <taxon>Petromyzon</taxon>
    </lineage>
</organism>
<dbReference type="Ensembl" id="ENSPMAT00000006474.1">
    <property type="protein sequence ID" value="ENSPMAP00000006445.1"/>
    <property type="gene ID" value="ENSPMAG00000005827.1"/>
</dbReference>
<proteinExistence type="inferred from homology"/>
<dbReference type="AlphaFoldDB" id="S4RMK9"/>
<dbReference type="PANTHER" id="PTHR45672">
    <property type="entry name" value="PROTEIN DISULFIDE-ISOMERASE C17H9.14C-RELATED"/>
    <property type="match status" value="1"/>
</dbReference>
<feature type="signal peptide" evidence="2">
    <location>
        <begin position="1"/>
        <end position="28"/>
    </location>
</feature>
<dbReference type="InterPro" id="IPR036249">
    <property type="entry name" value="Thioredoxin-like_sf"/>
</dbReference>
<evidence type="ECO:0000256" key="2">
    <source>
        <dbReference type="SAM" id="SignalP"/>
    </source>
</evidence>
<dbReference type="GO" id="GO:0003756">
    <property type="term" value="F:protein disulfide isomerase activity"/>
    <property type="evidence" value="ECO:0007669"/>
    <property type="project" value="InterPro"/>
</dbReference>
<dbReference type="Pfam" id="PF00085">
    <property type="entry name" value="Thioredoxin"/>
    <property type="match status" value="3"/>
</dbReference>
<feature type="domain" description="Thioredoxin" evidence="3">
    <location>
        <begin position="262"/>
        <end position="382"/>
    </location>
</feature>
<dbReference type="GeneTree" id="ENSGT00940000156797"/>
<dbReference type="PROSITE" id="PS51352">
    <property type="entry name" value="THIOREDOXIN_2"/>
    <property type="match status" value="3"/>
</dbReference>
<dbReference type="SUPFAM" id="SSF52833">
    <property type="entry name" value="Thioredoxin-like"/>
    <property type="match status" value="4"/>
</dbReference>
<dbReference type="CDD" id="cd02997">
    <property type="entry name" value="PDI_a_PDIR"/>
    <property type="match status" value="3"/>
</dbReference>